<accession>A0A4V3ATE6</accession>
<dbReference type="PANTHER" id="PTHR44103:SF1">
    <property type="entry name" value="PROPROTEIN CONVERTASE P"/>
    <property type="match status" value="1"/>
</dbReference>
<evidence type="ECO:0000313" key="6">
    <source>
        <dbReference type="EMBL" id="TDK59546.1"/>
    </source>
</evidence>
<dbReference type="OrthoDB" id="5481797at2"/>
<keyword evidence="3 5" id="KW-0732">Signal</keyword>
<protein>
    <recommendedName>
        <fullName evidence="8">Insecticide toxin TcdB middle/N-terminal domain-containing protein</fullName>
    </recommendedName>
</protein>
<evidence type="ECO:0000256" key="2">
    <source>
        <dbReference type="ARBA" id="ARBA00022525"/>
    </source>
</evidence>
<feature type="signal peptide" evidence="5">
    <location>
        <begin position="1"/>
        <end position="34"/>
    </location>
</feature>
<evidence type="ECO:0000256" key="5">
    <source>
        <dbReference type="SAM" id="SignalP"/>
    </source>
</evidence>
<dbReference type="Pfam" id="PF03534">
    <property type="entry name" value="SpvB"/>
    <property type="match status" value="1"/>
</dbReference>
<keyword evidence="7" id="KW-1185">Reference proteome</keyword>
<dbReference type="GO" id="GO:0005576">
    <property type="term" value="C:extracellular region"/>
    <property type="evidence" value="ECO:0007669"/>
    <property type="project" value="UniProtKB-SubCell"/>
</dbReference>
<dbReference type="InterPro" id="IPR003284">
    <property type="entry name" value="Sal_SpvB"/>
</dbReference>
<dbReference type="Pfam" id="PF13517">
    <property type="entry name" value="FG-GAP_3"/>
    <property type="match status" value="2"/>
</dbReference>
<dbReference type="GO" id="GO:0005737">
    <property type="term" value="C:cytoplasm"/>
    <property type="evidence" value="ECO:0007669"/>
    <property type="project" value="InterPro"/>
</dbReference>
<dbReference type="EMBL" id="SMYL01000024">
    <property type="protein sequence ID" value="TDK59546.1"/>
    <property type="molecule type" value="Genomic_DNA"/>
</dbReference>
<comment type="subcellular location">
    <subcellularLocation>
        <location evidence="1">Secreted</location>
    </subcellularLocation>
</comment>
<evidence type="ECO:0000313" key="7">
    <source>
        <dbReference type="Proteomes" id="UP000294829"/>
    </source>
</evidence>
<keyword evidence="2" id="KW-0964">Secreted</keyword>
<dbReference type="SUPFAM" id="SSF69318">
    <property type="entry name" value="Integrin alpha N-terminal domain"/>
    <property type="match status" value="2"/>
</dbReference>
<feature type="chain" id="PRO_5020742363" description="Insecticide toxin TcdB middle/N-terminal domain-containing protein" evidence="5">
    <location>
        <begin position="35"/>
        <end position="1498"/>
    </location>
</feature>
<dbReference type="Proteomes" id="UP000294829">
    <property type="component" value="Unassembled WGS sequence"/>
</dbReference>
<evidence type="ECO:0008006" key="8">
    <source>
        <dbReference type="Google" id="ProtNLM"/>
    </source>
</evidence>
<evidence type="ECO:0000256" key="4">
    <source>
        <dbReference type="ARBA" id="ARBA00023026"/>
    </source>
</evidence>
<dbReference type="InterPro" id="IPR028994">
    <property type="entry name" value="Integrin_alpha_N"/>
</dbReference>
<evidence type="ECO:0000256" key="1">
    <source>
        <dbReference type="ARBA" id="ARBA00004613"/>
    </source>
</evidence>
<gene>
    <name evidence="6" type="ORF">E2I14_18785</name>
</gene>
<reference evidence="6 7" key="1">
    <citation type="submission" date="2019-03" db="EMBL/GenBank/DDBJ databases">
        <title>Sapientia aquatica gen. nov., sp. nov., isolated from a crater lake.</title>
        <authorList>
            <person name="Felfoldi T."/>
            <person name="Szabo A."/>
            <person name="Toth E."/>
            <person name="Schumann P."/>
            <person name="Keki Z."/>
            <person name="Marialigeti K."/>
            <person name="Mathe I."/>
        </authorList>
    </citation>
    <scope>NUCLEOTIDE SEQUENCE [LARGE SCALE GENOMIC DNA]</scope>
    <source>
        <strain evidence="6 7">SA-152</strain>
    </source>
</reference>
<dbReference type="RefSeq" id="WP_133331424.1">
    <property type="nucleotide sequence ID" value="NZ_SMYL01000024.1"/>
</dbReference>
<proteinExistence type="predicted"/>
<organism evidence="6 7">
    <name type="scientific">Sapientia aquatica</name>
    <dbReference type="NCBI Taxonomy" id="1549640"/>
    <lineage>
        <taxon>Bacteria</taxon>
        <taxon>Pseudomonadati</taxon>
        <taxon>Pseudomonadota</taxon>
        <taxon>Betaproteobacteria</taxon>
        <taxon>Burkholderiales</taxon>
        <taxon>Oxalobacteraceae</taxon>
        <taxon>Sapientia</taxon>
    </lineage>
</organism>
<sequence>MKIARLIDHVCTSQITKCWISTLAFILVSAQCLAASQISVSPNGTPSYSYPINVPPGIAGMQPNVGLSYRASGVNGPVGYGWAIQGMSMITRCPGNLGIDGYTPSVNFNGNDKLCLDGQRLVQTDTNGNIVNANGSTNPPSLAHPFQSQDSAGLTGSSYVEYRTTTDSFARIRAYGSVGGNLANGPAYFMVWTKSGQIYEYGINNNTSANAQINAAGSTVISAWPVSRISDTVGNYIDFQYSQRDVGWGSSIGGASPPGHEWNLAEIRYTGNTATGQLPTNKVVFNYADRADNTGGPQDRAEAYHMGSKTVNIQILQSIVTYINWPSSSQSTQPATAVKVKNLKLAYLPGTVSNRSALHTIIECTGAGTVCLPATTFNYSDGGGVAFTPNATFQSSPVSSLQVINTQGSYGVLTGNFYGSGRLDILRWSDDATLNQLYQNTGGGNFSKSTVFNINAAGANIFKSDGCYSSIAADFNGDGLTDILRVMTKAGCGTVNNILYLSNGDGTFTAKSIPSGAAGIDFTQLTSTYNFETNSAPYSSIVTTGNIFYVLDVNNDGLLDIITTTWPAVTYPGTTAPSDSSLCGAPTICTHVFLGQKDGSFVEHASNLNHRSVYSSPTPQSYAYKSQYIGDVNGDGYTDLVVNTGTWTSLGDGNFTLYPNNQNNGCLNLIDFNGDGRADCLMPSSNLISQSLLLSDGTGTPKTVSNFNLTATGNELYGVAATQVPNVGIQLVDIDGDGRTDIIRWKDDKTQNMVYLSNGDGTFRATSSGLTGYQLQKSDGTASFVIGDFTGNGNVEILNLLNNGASGTNLLLVKSNSVPPDQLMSITSSTGLTTTLTWVSLANSASGSLGARYTTDRGTPNAAVYPMVDASIPMYVIATINSQSGAGGSTSTEYAYKGGKFAVDGRGWLGFRNTLTQNLSPNGNPLTQSTQYLMMTPYIGIPSYSEMDVGPLTTVSPQVLSTTTNFYCDTTSPSSPASALVAPCGAYPVPLINPYRPYAYQTISTGNDLNGTALPTVTTTNTYNSSGDPTGIMVSTTLGAGTPITKSTTNTYLPPNISGNNWILGRLQNSTVTSTVTNDLGAITTSAGNGPYAASTSGKGLPITLTPTSSALTLQASVIGPLSGVMNISATGGAPPYQYSWALTAGSLSSVSSTTVSNPTVTAPINYAQHFNETWTVTVTDVMGAVSTANYVVTFNGPNTPPILVLSSCSSVNQEAPTAATMTCSLSNTGQVATSSIAYTTAAGTIATGPTICAGGTNCGIVTVTTGTAANIYSGTLIASPTPATGTAGSTTFSLNVVASTAVSISPGSLSVAPAVTGLASGVVTANATGGVTPYSYSWAHTSGARTSASSSAIANPTISATLAYDDNFTDSWAVTVTDAKGRTASATVNTTFIGPLTPAALAFSACTFLTGPTMYPNPPLYRCTLSNTGQHAIASISYTTTNAGLAVTGPRGACAANSLCGTVTVSGGVGVATYSGTLTAIPNTGTSASAGYYLMER</sequence>
<dbReference type="Gene3D" id="2.130.10.130">
    <property type="entry name" value="Integrin alpha, N-terminal"/>
    <property type="match status" value="1"/>
</dbReference>
<evidence type="ECO:0000256" key="3">
    <source>
        <dbReference type="ARBA" id="ARBA00022729"/>
    </source>
</evidence>
<dbReference type="PANTHER" id="PTHR44103">
    <property type="entry name" value="PROPROTEIN CONVERTASE P"/>
    <property type="match status" value="1"/>
</dbReference>
<keyword evidence="4" id="KW-0843">Virulence</keyword>
<dbReference type="InterPro" id="IPR013517">
    <property type="entry name" value="FG-GAP"/>
</dbReference>
<comment type="caution">
    <text evidence="6">The sequence shown here is derived from an EMBL/GenBank/DDBJ whole genome shotgun (WGS) entry which is preliminary data.</text>
</comment>
<name>A0A4V3ATE6_9BURK</name>